<dbReference type="OrthoDB" id="10258825at2759"/>
<dbReference type="AlphaFoldDB" id="A0A9E7EVZ4"/>
<organism evidence="2 3">
    <name type="scientific">Musa troglodytarum</name>
    <name type="common">fe'i banana</name>
    <dbReference type="NCBI Taxonomy" id="320322"/>
    <lineage>
        <taxon>Eukaryota</taxon>
        <taxon>Viridiplantae</taxon>
        <taxon>Streptophyta</taxon>
        <taxon>Embryophyta</taxon>
        <taxon>Tracheophyta</taxon>
        <taxon>Spermatophyta</taxon>
        <taxon>Magnoliopsida</taxon>
        <taxon>Liliopsida</taxon>
        <taxon>Zingiberales</taxon>
        <taxon>Musaceae</taxon>
        <taxon>Musa</taxon>
    </lineage>
</organism>
<reference evidence="2" key="1">
    <citation type="submission" date="2022-05" db="EMBL/GenBank/DDBJ databases">
        <title>The Musa troglodytarum L. genome provides insights into the mechanism of non-climacteric behaviour and enrichment of carotenoids.</title>
        <authorList>
            <person name="Wang J."/>
        </authorList>
    </citation>
    <scope>NUCLEOTIDE SEQUENCE</scope>
    <source>
        <tissue evidence="2">Leaf</tissue>
    </source>
</reference>
<evidence type="ECO:0000313" key="3">
    <source>
        <dbReference type="Proteomes" id="UP001055439"/>
    </source>
</evidence>
<dbReference type="InterPro" id="IPR042036">
    <property type="entry name" value="RRP8_N"/>
</dbReference>
<gene>
    <name evidence="2" type="ORF">MUK42_02376</name>
</gene>
<proteinExistence type="predicted"/>
<dbReference type="Proteomes" id="UP001055439">
    <property type="component" value="Chromosome 10"/>
</dbReference>
<feature type="region of interest" description="Disordered" evidence="1">
    <location>
        <begin position="1"/>
        <end position="55"/>
    </location>
</feature>
<feature type="compositionally biased region" description="Basic and acidic residues" evidence="1">
    <location>
        <begin position="1"/>
        <end position="11"/>
    </location>
</feature>
<sequence length="84" mass="9828">MTDGGKPDNPSRKRRRRRKPQNRSESTNSPPPQLPLPHPKRRKIEGPSTSKNQLGFLQKMRMRLSGGHFRMLNEKLYTCRCMLL</sequence>
<keyword evidence="3" id="KW-1185">Reference proteome</keyword>
<accession>A0A9E7EVZ4</accession>
<dbReference type="EMBL" id="CP097503">
    <property type="protein sequence ID" value="URD82848.1"/>
    <property type="molecule type" value="Genomic_DNA"/>
</dbReference>
<evidence type="ECO:0000256" key="1">
    <source>
        <dbReference type="SAM" id="MobiDB-lite"/>
    </source>
</evidence>
<name>A0A9E7EVZ4_9LILI</name>
<evidence type="ECO:0000313" key="2">
    <source>
        <dbReference type="EMBL" id="URD82848.1"/>
    </source>
</evidence>
<dbReference type="Gene3D" id="1.10.10.2150">
    <property type="entry name" value="Ribosomal RNA-processing protein 8, N-terminal domain"/>
    <property type="match status" value="1"/>
</dbReference>
<protein>
    <submittedName>
        <fullName evidence="2">Uncharacterized protein</fullName>
    </submittedName>
</protein>
<feature type="compositionally biased region" description="Basic residues" evidence="1">
    <location>
        <begin position="12"/>
        <end position="21"/>
    </location>
</feature>